<protein>
    <recommendedName>
        <fullName evidence="8">Tumor susceptibility gene 101 protein</fullName>
    </recommendedName>
</protein>
<sequence length="435" mass="49162">MSEHDSFIRQSLASAKYRNEEKTRRDAIETLQHYRGLKPGTDVFVFNDGSEKMLLNLTGTIPVNYKGATYNIPIVLWLLDTHPLNAPMVFVRPTPDMRIKVSRHVDQTGKVYLPYLHDWSHTTSDLATLIQVLILTFGEQSPVYSVYGSMPVPNVQSSYPPQSYSTPYPAIPNMPMPASGMSVNNHIPPFNLRQSLATAAEEKLRRRLEEIFLSREIYRKSGAELAAGQSKLNGLLTQLETEKVNLQQHLNTLENEERELDTKISKQQAEENELVIDDAVNAPTPLHKQILNAYSEEAALEDTIYYLGEAFRREKLDLEQYLKHIKDINFIIPIVVQEIEKCEENLNSLSHKAKNVVEHVVNTLPLYIADEMPFTDLSSLMTSYYYLIFNQGGSSERQSPASNPIGYIIITSPGKTGQDNAGEDVTDTKTSRTDV</sequence>
<proteinExistence type="predicted"/>
<dbReference type="Pfam" id="PF09454">
    <property type="entry name" value="Vps23_core"/>
    <property type="match status" value="1"/>
</dbReference>
<evidence type="ECO:0000256" key="3">
    <source>
        <dbReference type="SAM" id="MobiDB-lite"/>
    </source>
</evidence>
<keyword evidence="1" id="KW-0653">Protein transport</keyword>
<feature type="compositionally biased region" description="Basic and acidic residues" evidence="3">
    <location>
        <begin position="426"/>
        <end position="435"/>
    </location>
</feature>
<dbReference type="PROSITE" id="PS51322">
    <property type="entry name" value="UEV"/>
    <property type="match status" value="1"/>
</dbReference>
<dbReference type="InterPro" id="IPR052070">
    <property type="entry name" value="ESCRT-I_UEV_domain"/>
</dbReference>
<evidence type="ECO:0000313" key="7">
    <source>
        <dbReference type="Proteomes" id="UP000708208"/>
    </source>
</evidence>
<dbReference type="Pfam" id="PF05743">
    <property type="entry name" value="UEV"/>
    <property type="match status" value="1"/>
</dbReference>
<dbReference type="CDD" id="cd11685">
    <property type="entry name" value="UEV_TSG101-like"/>
    <property type="match status" value="1"/>
</dbReference>
<dbReference type="OrthoDB" id="306304at2759"/>
<dbReference type="InterPro" id="IPR008883">
    <property type="entry name" value="UEV_N"/>
</dbReference>
<dbReference type="GO" id="GO:0008333">
    <property type="term" value="P:endosome to lysosome transport"/>
    <property type="evidence" value="ECO:0007669"/>
    <property type="project" value="TreeGrafter"/>
</dbReference>
<organism evidence="6 7">
    <name type="scientific">Allacma fusca</name>
    <dbReference type="NCBI Taxonomy" id="39272"/>
    <lineage>
        <taxon>Eukaryota</taxon>
        <taxon>Metazoa</taxon>
        <taxon>Ecdysozoa</taxon>
        <taxon>Arthropoda</taxon>
        <taxon>Hexapoda</taxon>
        <taxon>Collembola</taxon>
        <taxon>Symphypleona</taxon>
        <taxon>Sminthuridae</taxon>
        <taxon>Allacma</taxon>
    </lineage>
</organism>
<evidence type="ECO:0000256" key="1">
    <source>
        <dbReference type="PROSITE-ProRule" id="PRU00644"/>
    </source>
</evidence>
<dbReference type="PROSITE" id="PS51312">
    <property type="entry name" value="SB"/>
    <property type="match status" value="1"/>
</dbReference>
<comment type="caution">
    <text evidence="6">The sequence shown here is derived from an EMBL/GenBank/DDBJ whole genome shotgun (WGS) entry which is preliminary data.</text>
</comment>
<dbReference type="PANTHER" id="PTHR23306">
    <property type="entry name" value="TUMOR SUSCEPTIBILITY GENE 101 PROTEIN-RELATED"/>
    <property type="match status" value="1"/>
</dbReference>
<dbReference type="Proteomes" id="UP000708208">
    <property type="component" value="Unassembled WGS sequence"/>
</dbReference>
<evidence type="ECO:0000256" key="2">
    <source>
        <dbReference type="SAM" id="Coils"/>
    </source>
</evidence>
<keyword evidence="1" id="KW-0813">Transport</keyword>
<gene>
    <name evidence="6" type="ORF">AFUS01_LOCUS17145</name>
</gene>
<evidence type="ECO:0000313" key="6">
    <source>
        <dbReference type="EMBL" id="CAG7728360.1"/>
    </source>
</evidence>
<dbReference type="GO" id="GO:0000813">
    <property type="term" value="C:ESCRT I complex"/>
    <property type="evidence" value="ECO:0007669"/>
    <property type="project" value="TreeGrafter"/>
</dbReference>
<dbReference type="InterPro" id="IPR017916">
    <property type="entry name" value="SB_dom"/>
</dbReference>
<feature type="domain" description="SB" evidence="4">
    <location>
        <begin position="284"/>
        <end position="352"/>
    </location>
</feature>
<evidence type="ECO:0000259" key="5">
    <source>
        <dbReference type="PROSITE" id="PS51322"/>
    </source>
</evidence>
<feature type="region of interest" description="Disordered" evidence="3">
    <location>
        <begin position="412"/>
        <end position="435"/>
    </location>
</feature>
<feature type="coiled-coil region" evidence="2">
    <location>
        <begin position="236"/>
        <end position="273"/>
    </location>
</feature>
<keyword evidence="7" id="KW-1185">Reference proteome</keyword>
<evidence type="ECO:0008006" key="8">
    <source>
        <dbReference type="Google" id="ProtNLM"/>
    </source>
</evidence>
<reference evidence="6" key="1">
    <citation type="submission" date="2021-06" db="EMBL/GenBank/DDBJ databases">
        <authorList>
            <person name="Hodson N. C."/>
            <person name="Mongue J. A."/>
            <person name="Jaron S. K."/>
        </authorList>
    </citation>
    <scope>NUCLEOTIDE SEQUENCE</scope>
</reference>
<dbReference type="EMBL" id="CAJVCH010162541">
    <property type="protein sequence ID" value="CAG7728360.1"/>
    <property type="molecule type" value="Genomic_DNA"/>
</dbReference>
<dbReference type="AlphaFoldDB" id="A0A8J2P1G0"/>
<name>A0A8J2P1G0_9HEXA</name>
<evidence type="ECO:0000259" key="4">
    <source>
        <dbReference type="PROSITE" id="PS51312"/>
    </source>
</evidence>
<dbReference type="GO" id="GO:0015031">
    <property type="term" value="P:protein transport"/>
    <property type="evidence" value="ECO:0007669"/>
    <property type="project" value="UniProtKB-UniRule"/>
</dbReference>
<feature type="domain" description="UEV" evidence="5">
    <location>
        <begin position="4"/>
        <end position="147"/>
    </location>
</feature>
<keyword evidence="2" id="KW-0175">Coiled coil</keyword>
<dbReference type="GO" id="GO:0043130">
    <property type="term" value="F:ubiquitin binding"/>
    <property type="evidence" value="ECO:0007669"/>
    <property type="project" value="TreeGrafter"/>
</dbReference>
<accession>A0A8J2P1G0</accession>
<dbReference type="PANTHER" id="PTHR23306:SF3">
    <property type="entry name" value="TUMOR SUPPRESSOR PROTEIN 101"/>
    <property type="match status" value="1"/>
</dbReference>